<proteinExistence type="predicted"/>
<keyword evidence="1" id="KW-0812">Transmembrane</keyword>
<keyword evidence="3" id="KW-1185">Reference proteome</keyword>
<accession>A0A5C3QBR7</accession>
<dbReference type="OrthoDB" id="5584477at2759"/>
<dbReference type="Proteomes" id="UP000305067">
    <property type="component" value="Unassembled WGS sequence"/>
</dbReference>
<evidence type="ECO:0000313" key="3">
    <source>
        <dbReference type="Proteomes" id="UP000305067"/>
    </source>
</evidence>
<dbReference type="AlphaFoldDB" id="A0A5C3QBR7"/>
<feature type="transmembrane region" description="Helical" evidence="1">
    <location>
        <begin position="20"/>
        <end position="39"/>
    </location>
</feature>
<protein>
    <submittedName>
        <fullName evidence="2">Uncharacterized protein</fullName>
    </submittedName>
</protein>
<evidence type="ECO:0000256" key="1">
    <source>
        <dbReference type="SAM" id="Phobius"/>
    </source>
</evidence>
<gene>
    <name evidence="2" type="ORF">BDV98DRAFT_571012</name>
</gene>
<name>A0A5C3QBR7_9AGAR</name>
<organism evidence="2 3">
    <name type="scientific">Pterulicium gracile</name>
    <dbReference type="NCBI Taxonomy" id="1884261"/>
    <lineage>
        <taxon>Eukaryota</taxon>
        <taxon>Fungi</taxon>
        <taxon>Dikarya</taxon>
        <taxon>Basidiomycota</taxon>
        <taxon>Agaricomycotina</taxon>
        <taxon>Agaricomycetes</taxon>
        <taxon>Agaricomycetidae</taxon>
        <taxon>Agaricales</taxon>
        <taxon>Pleurotineae</taxon>
        <taxon>Pterulaceae</taxon>
        <taxon>Pterulicium</taxon>
    </lineage>
</organism>
<sequence length="116" mass="13659">MAWKLLKLVPAPVHTFKHDIQSFLWVFLFLVHFYIGPGSEGAIRQDDMRKYWCRWIGSLNDTKKMRASREKLMKNRDDRYSVFVDATFSKYFEGLKPLAHDLRQAIVDSASPQGRH</sequence>
<dbReference type="EMBL" id="ML178833">
    <property type="protein sequence ID" value="TFK99472.1"/>
    <property type="molecule type" value="Genomic_DNA"/>
</dbReference>
<evidence type="ECO:0000313" key="2">
    <source>
        <dbReference type="EMBL" id="TFK99472.1"/>
    </source>
</evidence>
<keyword evidence="1" id="KW-0472">Membrane</keyword>
<keyword evidence="1" id="KW-1133">Transmembrane helix</keyword>
<reference evidence="2 3" key="1">
    <citation type="journal article" date="2019" name="Nat. Ecol. Evol.">
        <title>Megaphylogeny resolves global patterns of mushroom evolution.</title>
        <authorList>
            <person name="Varga T."/>
            <person name="Krizsan K."/>
            <person name="Foldi C."/>
            <person name="Dima B."/>
            <person name="Sanchez-Garcia M."/>
            <person name="Sanchez-Ramirez S."/>
            <person name="Szollosi G.J."/>
            <person name="Szarkandi J.G."/>
            <person name="Papp V."/>
            <person name="Albert L."/>
            <person name="Andreopoulos W."/>
            <person name="Angelini C."/>
            <person name="Antonin V."/>
            <person name="Barry K.W."/>
            <person name="Bougher N.L."/>
            <person name="Buchanan P."/>
            <person name="Buyck B."/>
            <person name="Bense V."/>
            <person name="Catcheside P."/>
            <person name="Chovatia M."/>
            <person name="Cooper J."/>
            <person name="Damon W."/>
            <person name="Desjardin D."/>
            <person name="Finy P."/>
            <person name="Geml J."/>
            <person name="Haridas S."/>
            <person name="Hughes K."/>
            <person name="Justo A."/>
            <person name="Karasinski D."/>
            <person name="Kautmanova I."/>
            <person name="Kiss B."/>
            <person name="Kocsube S."/>
            <person name="Kotiranta H."/>
            <person name="LaButti K.M."/>
            <person name="Lechner B.E."/>
            <person name="Liimatainen K."/>
            <person name="Lipzen A."/>
            <person name="Lukacs Z."/>
            <person name="Mihaltcheva S."/>
            <person name="Morgado L.N."/>
            <person name="Niskanen T."/>
            <person name="Noordeloos M.E."/>
            <person name="Ohm R.A."/>
            <person name="Ortiz-Santana B."/>
            <person name="Ovrebo C."/>
            <person name="Racz N."/>
            <person name="Riley R."/>
            <person name="Savchenko A."/>
            <person name="Shiryaev A."/>
            <person name="Soop K."/>
            <person name="Spirin V."/>
            <person name="Szebenyi C."/>
            <person name="Tomsovsky M."/>
            <person name="Tulloss R.E."/>
            <person name="Uehling J."/>
            <person name="Grigoriev I.V."/>
            <person name="Vagvolgyi C."/>
            <person name="Papp T."/>
            <person name="Martin F.M."/>
            <person name="Miettinen O."/>
            <person name="Hibbett D.S."/>
            <person name="Nagy L.G."/>
        </authorList>
    </citation>
    <scope>NUCLEOTIDE SEQUENCE [LARGE SCALE GENOMIC DNA]</scope>
    <source>
        <strain evidence="2 3">CBS 309.79</strain>
    </source>
</reference>